<dbReference type="PROSITE" id="PS50297">
    <property type="entry name" value="ANK_REP_REGION"/>
    <property type="match status" value="4"/>
</dbReference>
<dbReference type="Pfam" id="PF12796">
    <property type="entry name" value="Ank_2"/>
    <property type="match status" value="3"/>
</dbReference>
<feature type="repeat" description="ANK" evidence="3">
    <location>
        <begin position="918"/>
        <end position="943"/>
    </location>
</feature>
<evidence type="ECO:0000313" key="5">
    <source>
        <dbReference type="EMBL" id="KAJ5732800.1"/>
    </source>
</evidence>
<evidence type="ECO:0000256" key="3">
    <source>
        <dbReference type="PROSITE-ProRule" id="PRU00023"/>
    </source>
</evidence>
<keyword evidence="6" id="KW-1185">Reference proteome</keyword>
<dbReference type="PANTHER" id="PTHR24198">
    <property type="entry name" value="ANKYRIN REPEAT AND PROTEIN KINASE DOMAIN-CONTAINING PROTEIN"/>
    <property type="match status" value="1"/>
</dbReference>
<dbReference type="Pfam" id="PF14420">
    <property type="entry name" value="Clr5"/>
    <property type="match status" value="1"/>
</dbReference>
<protein>
    <submittedName>
        <fullName evidence="5">Ankyrin</fullName>
    </submittedName>
</protein>
<dbReference type="Proteomes" id="UP001215712">
    <property type="component" value="Unassembled WGS sequence"/>
</dbReference>
<feature type="repeat" description="ANK" evidence="3">
    <location>
        <begin position="883"/>
        <end position="915"/>
    </location>
</feature>
<dbReference type="AlphaFoldDB" id="A0AAD6MYE5"/>
<reference evidence="5" key="2">
    <citation type="submission" date="2023-01" db="EMBL/GenBank/DDBJ databases">
        <authorList>
            <person name="Petersen C."/>
        </authorList>
    </citation>
    <scope>NUCLEOTIDE SEQUENCE</scope>
    <source>
        <strain evidence="5">IBT 17514</strain>
    </source>
</reference>
<gene>
    <name evidence="5" type="ORF">N7493_004281</name>
</gene>
<comment type="caution">
    <text evidence="5">The sequence shown here is derived from an EMBL/GenBank/DDBJ whole genome shotgun (WGS) entry which is preliminary data.</text>
</comment>
<reference evidence="5" key="1">
    <citation type="journal article" date="2023" name="IMA Fungus">
        <title>Comparative genomic study of the Penicillium genus elucidates a diverse pangenome and 15 lateral gene transfer events.</title>
        <authorList>
            <person name="Petersen C."/>
            <person name="Sorensen T."/>
            <person name="Nielsen M.R."/>
            <person name="Sondergaard T.E."/>
            <person name="Sorensen J.L."/>
            <person name="Fitzpatrick D.A."/>
            <person name="Frisvad J.C."/>
            <person name="Nielsen K.L."/>
        </authorList>
    </citation>
    <scope>NUCLEOTIDE SEQUENCE</scope>
    <source>
        <strain evidence="5">IBT 17514</strain>
    </source>
</reference>
<keyword evidence="2 3" id="KW-0040">ANK repeat</keyword>
<dbReference type="SMART" id="SM00248">
    <property type="entry name" value="ANK"/>
    <property type="match status" value="11"/>
</dbReference>
<dbReference type="SUPFAM" id="SSF48403">
    <property type="entry name" value="Ankyrin repeat"/>
    <property type="match status" value="3"/>
</dbReference>
<evidence type="ECO:0000256" key="2">
    <source>
        <dbReference type="ARBA" id="ARBA00023043"/>
    </source>
</evidence>
<evidence type="ECO:0000313" key="6">
    <source>
        <dbReference type="Proteomes" id="UP001215712"/>
    </source>
</evidence>
<dbReference type="PANTHER" id="PTHR24198:SF165">
    <property type="entry name" value="ANKYRIN REPEAT-CONTAINING PROTEIN-RELATED"/>
    <property type="match status" value="1"/>
</dbReference>
<dbReference type="EMBL" id="JAQJAN010000004">
    <property type="protein sequence ID" value="KAJ5732800.1"/>
    <property type="molecule type" value="Genomic_DNA"/>
</dbReference>
<dbReference type="InterPro" id="IPR025676">
    <property type="entry name" value="Clr5_dom"/>
</dbReference>
<evidence type="ECO:0000256" key="1">
    <source>
        <dbReference type="ARBA" id="ARBA00022737"/>
    </source>
</evidence>
<sequence>MENSGWDVHKSEIERLYICENKTREEVRTFMATKYSWKKSLAQYSRMFNKWRFRKHSDPRDDQFIAWKVGKRKREGKESEVFIKGIQIHPSKITKSSYRKGFLAEHSRYKSAPSTPEGYAVATPAPPDVSPSSPGFRALNLSRNGNAVATSINFKLMQQLSTIVPWKKLQHSPNMYSSSRTSAALSILMPEHEPGQHEALSADLSTSKAGSWELMSVVLFLLSNNLTLQAPKDPFRGIERDDKLVLQILRDTGWDDLKHLKMLTSSPEPSAQYIMEKVFAAALRQDNFFLFQKLLQSGMSPHGLIENSIDEKTFLTPLQYISKKWGSPLYINLLINHGVDVNFSVKNDGKTALWYAFCTMTVPAIHALLDHEATITMDCAELVVSKLSRSSYFYQEYPLLEGIIDIYLDQDLTRQRDETKILEAAVLNNNLSLVQRFVSKGAHLNGRLHFIFSGSEYQTTLLGLAVKNENIQMVQLLLHVSAYEDSSVGCSPFISPLALAAENGLVDICQLLLNSGADIRNADEGQKTLLERVVPKNNLALCQLLINHGARVDRDPCEIQHSPSALMIAVQRRFWDIVDLLIGLNARLNDVFDVGAGTILAEALQIGDEELINKLVEVGATMIGTMEVFQNFCISLAPALLERGARVTDFDLTEAMNNKFDFLQMLLDNFTGSAPTAVSTAVLKSSMTHLKLLRKADISFLGRPQMPPIGWSSRHVPRWYFQAYRLQSVLEIATSQAEYFIFKYLLEWESSSRINWGSDSVARSLTIAIFQQTHDRIVDLMRLDSDLDCSNCSITIDTRSFPYFDWASKASGTYTPLQAAVKTQQVPIVHDLLFLKGADVNYLGEGALRRTPLQHAVELGNMEIFDLLIERDADVNAPPADNGGATALQIAAIQGFIGIARRLIDLGADIHQAAACKNGRTALMGAAEYGRIDMLQLLLHEGALVPGGFKYELEFSEAIDLAESRGHYAAARLLTSFKDSAEWGSVEHMLDNMSD</sequence>
<feature type="repeat" description="ANK" evidence="3">
    <location>
        <begin position="495"/>
        <end position="524"/>
    </location>
</feature>
<name>A0AAD6MYE5_9EURO</name>
<dbReference type="InterPro" id="IPR036770">
    <property type="entry name" value="Ankyrin_rpt-contain_sf"/>
</dbReference>
<evidence type="ECO:0000259" key="4">
    <source>
        <dbReference type="Pfam" id="PF14420"/>
    </source>
</evidence>
<dbReference type="PROSITE" id="PS50088">
    <property type="entry name" value="ANK_REPEAT"/>
    <property type="match status" value="4"/>
</dbReference>
<dbReference type="Gene3D" id="1.25.40.20">
    <property type="entry name" value="Ankyrin repeat-containing domain"/>
    <property type="match status" value="3"/>
</dbReference>
<keyword evidence="1" id="KW-0677">Repeat</keyword>
<organism evidence="5 6">
    <name type="scientific">Penicillium malachiteum</name>
    <dbReference type="NCBI Taxonomy" id="1324776"/>
    <lineage>
        <taxon>Eukaryota</taxon>
        <taxon>Fungi</taxon>
        <taxon>Dikarya</taxon>
        <taxon>Ascomycota</taxon>
        <taxon>Pezizomycotina</taxon>
        <taxon>Eurotiomycetes</taxon>
        <taxon>Eurotiomycetidae</taxon>
        <taxon>Eurotiales</taxon>
        <taxon>Aspergillaceae</taxon>
        <taxon>Penicillium</taxon>
    </lineage>
</organism>
<proteinExistence type="predicted"/>
<accession>A0AAD6MYE5</accession>
<feature type="domain" description="Clr5" evidence="4">
    <location>
        <begin position="5"/>
        <end position="55"/>
    </location>
</feature>
<feature type="repeat" description="ANK" evidence="3">
    <location>
        <begin position="848"/>
        <end position="880"/>
    </location>
</feature>
<dbReference type="InterPro" id="IPR002110">
    <property type="entry name" value="Ankyrin_rpt"/>
</dbReference>